<dbReference type="GO" id="GO:0019878">
    <property type="term" value="P:lysine biosynthetic process via aminoadipic acid"/>
    <property type="evidence" value="ECO:0007669"/>
    <property type="project" value="TreeGrafter"/>
</dbReference>
<dbReference type="Gene3D" id="3.30.360.10">
    <property type="entry name" value="Dihydrodipicolinate Reductase, domain 2"/>
    <property type="match status" value="1"/>
</dbReference>
<dbReference type="Gene3D" id="1.10.1870.10">
    <property type="entry name" value="Domain 3, Saccharopine reductase"/>
    <property type="match status" value="1"/>
</dbReference>
<evidence type="ECO:0000256" key="1">
    <source>
        <dbReference type="ARBA" id="ARBA00023002"/>
    </source>
</evidence>
<evidence type="ECO:0000259" key="2">
    <source>
        <dbReference type="Pfam" id="PF03435"/>
    </source>
</evidence>
<dbReference type="PANTHER" id="PTHR11133:SF22">
    <property type="entry name" value="ALPHA-AMINOADIPIC SEMIALDEHYDE SYNTHASE, MITOCHONDRIAL"/>
    <property type="match status" value="1"/>
</dbReference>
<dbReference type="GO" id="GO:0004753">
    <property type="term" value="F:saccharopine dehydrogenase activity"/>
    <property type="evidence" value="ECO:0007669"/>
    <property type="project" value="TreeGrafter"/>
</dbReference>
<dbReference type="Pfam" id="PF16653">
    <property type="entry name" value="Sacchrp_dh_C"/>
    <property type="match status" value="1"/>
</dbReference>
<keyword evidence="1" id="KW-0560">Oxidoreductase</keyword>
<feature type="domain" description="Saccharopine dehydrogenase NADP binding" evidence="2">
    <location>
        <begin position="4"/>
        <end position="122"/>
    </location>
</feature>
<dbReference type="InterPro" id="IPR036291">
    <property type="entry name" value="NAD(P)-bd_dom_sf"/>
</dbReference>
<dbReference type="Gene3D" id="3.40.50.720">
    <property type="entry name" value="NAD(P)-binding Rossmann-like Domain"/>
    <property type="match status" value="1"/>
</dbReference>
<evidence type="ECO:0000313" key="5">
    <source>
        <dbReference type="Proteomes" id="UP000563094"/>
    </source>
</evidence>
<comment type="caution">
    <text evidence="4">The sequence shown here is derived from an EMBL/GenBank/DDBJ whole genome shotgun (WGS) entry which is preliminary data.</text>
</comment>
<dbReference type="SUPFAM" id="SSF55347">
    <property type="entry name" value="Glyceraldehyde-3-phosphate dehydrogenase-like, C-terminal domain"/>
    <property type="match status" value="1"/>
</dbReference>
<dbReference type="EMBL" id="JACJIQ010000001">
    <property type="protein sequence ID" value="MBA9075533.1"/>
    <property type="molecule type" value="Genomic_DNA"/>
</dbReference>
<dbReference type="GO" id="GO:0005737">
    <property type="term" value="C:cytoplasm"/>
    <property type="evidence" value="ECO:0007669"/>
    <property type="project" value="TreeGrafter"/>
</dbReference>
<protein>
    <submittedName>
        <fullName evidence="4">Saccharopine dehydrogenase-like NADP-dependent oxidoreductase</fullName>
    </submittedName>
</protein>
<sequence length="443" mass="49170">MKKILLLGAGRSASVLIEYLVSQAAAEQWEVAIGDVCVDHLPSSVQLSSYTHTFVFDVHNREQREREIAKAEVVISMLPALFHPLVAQSCLALGRHLITASYVTPELKALSAAAEAKGLVFVMECGLDPGIDHMSAMKIIHQVKQQGGTVTAFKSFTGGLLAPESDNNPWHYKFTWNPRNVIVAGQGTARYIENGTYKYIPYPQLFKRTETILVDGFGYFDGYANRDSLSYRQPYGLQEVPTLLRGTLRRSGYCQAWQVLVQLGLTDDSYVLENSANMTYRELVESFLPGTDQELTLKERVAAHVGLAPDAEELYMVGWTGLFDELPIGLENATPAQALEKLLVPRWKLSPGDKDMIVMQHLLEYDLNGEHKQLTSSLVVLGEDEVHTAMAKTVGLPIGIATKLLLQGQIQQRGVVVPLQPELYEPILAELEQLGVQFTEKEE</sequence>
<dbReference type="PANTHER" id="PTHR11133">
    <property type="entry name" value="SACCHAROPINE DEHYDROGENASE"/>
    <property type="match status" value="1"/>
</dbReference>
<reference evidence="4 5" key="1">
    <citation type="submission" date="2020-08" db="EMBL/GenBank/DDBJ databases">
        <title>Genomic Encyclopedia of Type Strains, Phase IV (KMG-IV): sequencing the most valuable type-strain genomes for metagenomic binning, comparative biology and taxonomic classification.</title>
        <authorList>
            <person name="Goeker M."/>
        </authorList>
    </citation>
    <scope>NUCLEOTIDE SEQUENCE [LARGE SCALE GENOMIC DNA]</scope>
    <source>
        <strain evidence="4 5">DSM 29854</strain>
    </source>
</reference>
<evidence type="ECO:0000259" key="3">
    <source>
        <dbReference type="Pfam" id="PF16653"/>
    </source>
</evidence>
<accession>A0A839GDD0</accession>
<organism evidence="4 5">
    <name type="scientific">Rufibacter quisquiliarum</name>
    <dbReference type="NCBI Taxonomy" id="1549639"/>
    <lineage>
        <taxon>Bacteria</taxon>
        <taxon>Pseudomonadati</taxon>
        <taxon>Bacteroidota</taxon>
        <taxon>Cytophagia</taxon>
        <taxon>Cytophagales</taxon>
        <taxon>Hymenobacteraceae</taxon>
        <taxon>Rufibacter</taxon>
    </lineage>
</organism>
<proteinExistence type="predicted"/>
<dbReference type="InterPro" id="IPR051168">
    <property type="entry name" value="AASS"/>
</dbReference>
<dbReference type="Pfam" id="PF03435">
    <property type="entry name" value="Sacchrp_dh_NADP"/>
    <property type="match status" value="1"/>
</dbReference>
<dbReference type="InterPro" id="IPR005097">
    <property type="entry name" value="Sacchrp_dh_NADP-bd"/>
</dbReference>
<name>A0A839GDD0_9BACT</name>
<dbReference type="RefSeq" id="WP_182511253.1">
    <property type="nucleotide sequence ID" value="NZ_JACJIQ010000001.1"/>
</dbReference>
<dbReference type="AlphaFoldDB" id="A0A839GDD0"/>
<gene>
    <name evidence="4" type="ORF">FHS90_000230</name>
</gene>
<feature type="domain" description="Saccharopine dehydrogenase-like C-terminal" evidence="3">
    <location>
        <begin position="126"/>
        <end position="435"/>
    </location>
</feature>
<dbReference type="Proteomes" id="UP000563094">
    <property type="component" value="Unassembled WGS sequence"/>
</dbReference>
<keyword evidence="5" id="KW-1185">Reference proteome</keyword>
<dbReference type="SUPFAM" id="SSF51735">
    <property type="entry name" value="NAD(P)-binding Rossmann-fold domains"/>
    <property type="match status" value="1"/>
</dbReference>
<evidence type="ECO:0000313" key="4">
    <source>
        <dbReference type="EMBL" id="MBA9075533.1"/>
    </source>
</evidence>
<dbReference type="InterPro" id="IPR032095">
    <property type="entry name" value="Sacchrp_dh-like_C"/>
</dbReference>